<dbReference type="InterPro" id="IPR032675">
    <property type="entry name" value="LRR_dom_sf"/>
</dbReference>
<dbReference type="EMBL" id="KB207228">
    <property type="protein sequence ID" value="ELP83817.1"/>
    <property type="molecule type" value="Genomic_DNA"/>
</dbReference>
<protein>
    <recommendedName>
        <fullName evidence="4">Leucine rich repeat containing protein BspA family protein</fullName>
    </recommendedName>
</protein>
<dbReference type="AlphaFoldDB" id="A0A0A1TWX2"/>
<reference evidence="2 3" key="1">
    <citation type="submission" date="2012-10" db="EMBL/GenBank/DDBJ databases">
        <authorList>
            <person name="Zafar N."/>
            <person name="Inman J."/>
            <person name="Hall N."/>
            <person name="Lorenzi H."/>
            <person name="Caler E."/>
        </authorList>
    </citation>
    <scope>NUCLEOTIDE SEQUENCE [LARGE SCALE GENOMIC DNA]</scope>
    <source>
        <strain evidence="2 3">IP1</strain>
    </source>
</reference>
<dbReference type="InterPro" id="IPR026906">
    <property type="entry name" value="LRR_5"/>
</dbReference>
<dbReference type="OrthoDB" id="25233at2759"/>
<dbReference type="SUPFAM" id="SSF52058">
    <property type="entry name" value="L domain-like"/>
    <property type="match status" value="1"/>
</dbReference>
<dbReference type="KEGG" id="eiv:EIN_241840"/>
<dbReference type="Proteomes" id="UP000014680">
    <property type="component" value="Unassembled WGS sequence"/>
</dbReference>
<dbReference type="InterPro" id="IPR053139">
    <property type="entry name" value="Surface_bspA-like"/>
</dbReference>
<evidence type="ECO:0008006" key="4">
    <source>
        <dbReference type="Google" id="ProtNLM"/>
    </source>
</evidence>
<dbReference type="Gene3D" id="3.80.10.10">
    <property type="entry name" value="Ribonuclease Inhibitor"/>
    <property type="match status" value="2"/>
</dbReference>
<gene>
    <name evidence="2" type="ORF">EIN_241840</name>
</gene>
<evidence type="ECO:0000313" key="2">
    <source>
        <dbReference type="EMBL" id="ELP83817.1"/>
    </source>
</evidence>
<keyword evidence="3" id="KW-1185">Reference proteome</keyword>
<dbReference type="RefSeq" id="XP_004183163.1">
    <property type="nucleotide sequence ID" value="XM_004183115.1"/>
</dbReference>
<organism evidence="2 3">
    <name type="scientific">Entamoeba invadens IP1</name>
    <dbReference type="NCBI Taxonomy" id="370355"/>
    <lineage>
        <taxon>Eukaryota</taxon>
        <taxon>Amoebozoa</taxon>
        <taxon>Evosea</taxon>
        <taxon>Archamoebae</taxon>
        <taxon>Mastigamoebida</taxon>
        <taxon>Entamoebidae</taxon>
        <taxon>Entamoeba</taxon>
    </lineage>
</organism>
<evidence type="ECO:0000313" key="3">
    <source>
        <dbReference type="Proteomes" id="UP000014680"/>
    </source>
</evidence>
<dbReference type="PANTHER" id="PTHR45661:SF3">
    <property type="entry name" value="IG-LIKE DOMAIN-CONTAINING PROTEIN"/>
    <property type="match status" value="1"/>
</dbReference>
<sequence>MVSKLDAFNFQIVVQHFYFEEDFINSVLICKKFSCVLDRFRYNPIPVTTTKLFHYIETQHLYTKNDCELPSVNNFVVWYKIPYSQTTTKSEYKSITFESIKISCEDVNSENIKKYEQLKNILKNTAIKTLGKHFLNNFDVTKFVVPNHVTKLKHHVFDNNSHLDCVTLNEKLLSIPRFCFSYCSNLKTITFPSSVTHIMANAFSNCGIERITLPSSIYFIKNSAFADCQQLKEIVISDAVKCIDFSTFYNCHNLSKVVLPNNLKEIKGNAFEDCKLLEHIRIPKSVHFIGEMAFLNCENIKEIVVSQICSIGLGAFINCTSLTTFIVPTFNGNLINPISKKEVDVYERFYTNFEVEKNESDESDEESEEEYDDMDNEENDNPNNQNNKGNKIVLNNIQKFDKYLTFIPIFRGFQNHNPNYSRHHFITKMFIFSYKFVRYNTTFSAIIILETYTHIVFDLII</sequence>
<dbReference type="GeneID" id="14882794"/>
<dbReference type="Pfam" id="PF13306">
    <property type="entry name" value="LRR_5"/>
    <property type="match status" value="2"/>
</dbReference>
<dbReference type="VEuPathDB" id="AmoebaDB:EIN_241840"/>
<dbReference type="PANTHER" id="PTHR45661">
    <property type="entry name" value="SURFACE ANTIGEN"/>
    <property type="match status" value="1"/>
</dbReference>
<feature type="compositionally biased region" description="Acidic residues" evidence="1">
    <location>
        <begin position="361"/>
        <end position="380"/>
    </location>
</feature>
<evidence type="ECO:0000256" key="1">
    <source>
        <dbReference type="SAM" id="MobiDB-lite"/>
    </source>
</evidence>
<accession>A0A0A1TWX2</accession>
<feature type="compositionally biased region" description="Low complexity" evidence="1">
    <location>
        <begin position="381"/>
        <end position="390"/>
    </location>
</feature>
<feature type="region of interest" description="Disordered" evidence="1">
    <location>
        <begin position="356"/>
        <end position="390"/>
    </location>
</feature>
<name>A0A0A1TWX2_ENTIV</name>
<proteinExistence type="predicted"/>